<proteinExistence type="predicted"/>
<dbReference type="InterPro" id="IPR036195">
    <property type="entry name" value="AbfB_ABD_sf"/>
</dbReference>
<dbReference type="Proteomes" id="UP000320239">
    <property type="component" value="Unassembled WGS sequence"/>
</dbReference>
<evidence type="ECO:0000313" key="4">
    <source>
        <dbReference type="Proteomes" id="UP000320239"/>
    </source>
</evidence>
<feature type="domain" description="Alpha-L-arabinofuranosidase B arabinose-binding" evidence="2">
    <location>
        <begin position="103"/>
        <end position="204"/>
    </location>
</feature>
<evidence type="ECO:0000313" key="3">
    <source>
        <dbReference type="EMBL" id="TWG12228.1"/>
    </source>
</evidence>
<name>A0A561VKS9_ACTTI</name>
<dbReference type="OrthoDB" id="8611574at2"/>
<comment type="caution">
    <text evidence="3">The sequence shown here is derived from an EMBL/GenBank/DDBJ whole genome shotgun (WGS) entry which is preliminary data.</text>
</comment>
<dbReference type="Gene3D" id="2.80.10.50">
    <property type="match status" value="1"/>
</dbReference>
<keyword evidence="4" id="KW-1185">Reference proteome</keyword>
<dbReference type="GO" id="GO:0046373">
    <property type="term" value="P:L-arabinose metabolic process"/>
    <property type="evidence" value="ECO:0007669"/>
    <property type="project" value="InterPro"/>
</dbReference>
<dbReference type="InterPro" id="IPR007934">
    <property type="entry name" value="AbfB_ABD"/>
</dbReference>
<dbReference type="AlphaFoldDB" id="A0A561VKS9"/>
<reference evidence="3 4" key="1">
    <citation type="submission" date="2019-06" db="EMBL/GenBank/DDBJ databases">
        <title>Sequencing the genomes of 1000 actinobacteria strains.</title>
        <authorList>
            <person name="Klenk H.-P."/>
        </authorList>
    </citation>
    <scope>NUCLEOTIDE SEQUENCE [LARGE SCALE GENOMIC DNA]</scope>
    <source>
        <strain evidence="3 4">DSM 43866</strain>
    </source>
</reference>
<feature type="region of interest" description="Disordered" evidence="1">
    <location>
        <begin position="50"/>
        <end position="81"/>
    </location>
</feature>
<feature type="compositionally biased region" description="Low complexity" evidence="1">
    <location>
        <begin position="50"/>
        <end position="78"/>
    </location>
</feature>
<dbReference type="SUPFAM" id="SSF110221">
    <property type="entry name" value="AbfB domain"/>
    <property type="match status" value="1"/>
</dbReference>
<dbReference type="RefSeq" id="WP_122979140.1">
    <property type="nucleotide sequence ID" value="NZ_BOMX01000099.1"/>
</dbReference>
<dbReference type="EMBL" id="VIWY01000005">
    <property type="protein sequence ID" value="TWG12228.1"/>
    <property type="molecule type" value="Genomic_DNA"/>
</dbReference>
<protein>
    <submittedName>
        <fullName evidence="3">Alpha-L-arabinofuranosidase B-like protein</fullName>
    </submittedName>
</protein>
<sequence length="207" mass="22174">MTIYGRGGVDVRDRRRLHPGVLALAATAGVSTLAAVAYFALRSPAETPAATPATAAPVTPSAPAATPASSPAPATLSSGSWMISPADDKDSYLTADGEYAAMSDVATALTVVGGLADDSCFSFRNEDGEYLRHYDYRLRVDPPEDEDLFRQDATFCPDGDRSAAAFRLRSKNYPDHFVHRRDTELYIDEPTGDADFVAETSFTVRAS</sequence>
<dbReference type="GO" id="GO:0046556">
    <property type="term" value="F:alpha-L-arabinofuranosidase activity"/>
    <property type="evidence" value="ECO:0007669"/>
    <property type="project" value="InterPro"/>
</dbReference>
<organism evidence="3 4">
    <name type="scientific">Actinoplanes teichomyceticus</name>
    <dbReference type="NCBI Taxonomy" id="1867"/>
    <lineage>
        <taxon>Bacteria</taxon>
        <taxon>Bacillati</taxon>
        <taxon>Actinomycetota</taxon>
        <taxon>Actinomycetes</taxon>
        <taxon>Micromonosporales</taxon>
        <taxon>Micromonosporaceae</taxon>
        <taxon>Actinoplanes</taxon>
    </lineage>
</organism>
<evidence type="ECO:0000259" key="2">
    <source>
        <dbReference type="Pfam" id="PF05270"/>
    </source>
</evidence>
<dbReference type="Pfam" id="PF05270">
    <property type="entry name" value="AbfB"/>
    <property type="match status" value="1"/>
</dbReference>
<evidence type="ECO:0000256" key="1">
    <source>
        <dbReference type="SAM" id="MobiDB-lite"/>
    </source>
</evidence>
<gene>
    <name evidence="3" type="ORF">FHX34_10595</name>
</gene>
<accession>A0A561VKS9</accession>